<dbReference type="EMBL" id="BQKI01000020">
    <property type="protein sequence ID" value="GJN11823.1"/>
    <property type="molecule type" value="Genomic_DNA"/>
</dbReference>
<keyword evidence="3" id="KW-1185">Reference proteome</keyword>
<feature type="region of interest" description="Disordered" evidence="1">
    <location>
        <begin position="1"/>
        <end position="74"/>
    </location>
</feature>
<gene>
    <name evidence="2" type="primary">ga30048</name>
    <name evidence="2" type="ORF">PR202_ga30048</name>
</gene>
<feature type="region of interest" description="Disordered" evidence="1">
    <location>
        <begin position="94"/>
        <end position="116"/>
    </location>
</feature>
<reference evidence="2" key="2">
    <citation type="submission" date="2021-12" db="EMBL/GenBank/DDBJ databases">
        <title>Resequencing data analysis of finger millet.</title>
        <authorList>
            <person name="Hatakeyama M."/>
            <person name="Aluri S."/>
            <person name="Balachadran M.T."/>
            <person name="Sivarajan S.R."/>
            <person name="Poveda L."/>
            <person name="Shimizu-Inatsugi R."/>
            <person name="Schlapbach R."/>
            <person name="Sreeman S.M."/>
            <person name="Shimizu K.K."/>
        </authorList>
    </citation>
    <scope>NUCLEOTIDE SEQUENCE</scope>
</reference>
<feature type="compositionally biased region" description="Basic and acidic residues" evidence="1">
    <location>
        <begin position="1"/>
        <end position="13"/>
    </location>
</feature>
<comment type="caution">
    <text evidence="2">The sequence shown here is derived from an EMBL/GenBank/DDBJ whole genome shotgun (WGS) entry which is preliminary data.</text>
</comment>
<reference evidence="2" key="1">
    <citation type="journal article" date="2018" name="DNA Res.">
        <title>Multiple hybrid de novo genome assembly of finger millet, an orphan allotetraploid crop.</title>
        <authorList>
            <person name="Hatakeyama M."/>
            <person name="Aluri S."/>
            <person name="Balachadran M.T."/>
            <person name="Sivarajan S.R."/>
            <person name="Patrignani A."/>
            <person name="Gruter S."/>
            <person name="Poveda L."/>
            <person name="Shimizu-Inatsugi R."/>
            <person name="Baeten J."/>
            <person name="Francoijs K.J."/>
            <person name="Nataraja K.N."/>
            <person name="Reddy Y.A.N."/>
            <person name="Phadnis S."/>
            <person name="Ravikumar R.L."/>
            <person name="Schlapbach R."/>
            <person name="Sreeman S.M."/>
            <person name="Shimizu K.K."/>
        </authorList>
    </citation>
    <scope>NUCLEOTIDE SEQUENCE</scope>
</reference>
<protein>
    <submittedName>
        <fullName evidence="2">Uncharacterized protein</fullName>
    </submittedName>
</protein>
<name>A0AAV5DMW8_ELECO</name>
<dbReference type="AlphaFoldDB" id="A0AAV5DMW8"/>
<feature type="compositionally biased region" description="Basic residues" evidence="1">
    <location>
        <begin position="14"/>
        <end position="26"/>
    </location>
</feature>
<sequence>MGKETETNFDRKEKPRKNPNPKRREKRKDGVEDRLPWVAHHRHHPVVEGERTRRGAGLDPPPPRGKNDQATTTTAIVRERPAAVRKDGLMLRARDKRAPSRGRSIVERSPMGERTR</sequence>
<dbReference type="Proteomes" id="UP001054889">
    <property type="component" value="Unassembled WGS sequence"/>
</dbReference>
<accession>A0AAV5DMW8</accession>
<proteinExistence type="predicted"/>
<evidence type="ECO:0000313" key="3">
    <source>
        <dbReference type="Proteomes" id="UP001054889"/>
    </source>
</evidence>
<evidence type="ECO:0000313" key="2">
    <source>
        <dbReference type="EMBL" id="GJN11823.1"/>
    </source>
</evidence>
<organism evidence="2 3">
    <name type="scientific">Eleusine coracana subsp. coracana</name>
    <dbReference type="NCBI Taxonomy" id="191504"/>
    <lineage>
        <taxon>Eukaryota</taxon>
        <taxon>Viridiplantae</taxon>
        <taxon>Streptophyta</taxon>
        <taxon>Embryophyta</taxon>
        <taxon>Tracheophyta</taxon>
        <taxon>Spermatophyta</taxon>
        <taxon>Magnoliopsida</taxon>
        <taxon>Liliopsida</taxon>
        <taxon>Poales</taxon>
        <taxon>Poaceae</taxon>
        <taxon>PACMAD clade</taxon>
        <taxon>Chloridoideae</taxon>
        <taxon>Cynodonteae</taxon>
        <taxon>Eleusininae</taxon>
        <taxon>Eleusine</taxon>
    </lineage>
</organism>
<evidence type="ECO:0000256" key="1">
    <source>
        <dbReference type="SAM" id="MobiDB-lite"/>
    </source>
</evidence>